<evidence type="ECO:0000256" key="1">
    <source>
        <dbReference type="SAM" id="SignalP"/>
    </source>
</evidence>
<evidence type="ECO:0000313" key="3">
    <source>
        <dbReference type="Proteomes" id="UP001056426"/>
    </source>
</evidence>
<gene>
    <name evidence="2" type="ORF">M9189_00455</name>
</gene>
<feature type="signal peptide" evidence="1">
    <location>
        <begin position="1"/>
        <end position="21"/>
    </location>
</feature>
<accession>A0A9J6ZPH9</accession>
<dbReference type="EMBL" id="CP098400">
    <property type="protein sequence ID" value="URW79828.1"/>
    <property type="molecule type" value="Genomic_DNA"/>
</dbReference>
<dbReference type="RefSeq" id="WP_250723943.1">
    <property type="nucleotide sequence ID" value="NZ_CP098400.1"/>
</dbReference>
<name>A0A9J6ZPH9_9BACT</name>
<evidence type="ECO:0000313" key="2">
    <source>
        <dbReference type="EMBL" id="URW79828.1"/>
    </source>
</evidence>
<dbReference type="AlphaFoldDB" id="A0A9J6ZPH9"/>
<dbReference type="KEGG" id="alkq:M9189_00455"/>
<keyword evidence="3" id="KW-1185">Reference proteome</keyword>
<dbReference type="Proteomes" id="UP001056426">
    <property type="component" value="Chromosome"/>
</dbReference>
<protein>
    <submittedName>
        <fullName evidence="2">Uncharacterized protein</fullName>
    </submittedName>
</protein>
<reference evidence="2" key="1">
    <citation type="submission" date="2022-05" db="EMBL/GenBank/DDBJ databases">
        <authorList>
            <person name="Sun X."/>
        </authorList>
    </citation>
    <scope>NUCLEOTIDE SEQUENCE</scope>
    <source>
        <strain evidence="2">Ai-910</strain>
    </source>
</reference>
<organism evidence="2 3">
    <name type="scientific">Xiashengella succiniciproducens</name>
    <dbReference type="NCBI Taxonomy" id="2949635"/>
    <lineage>
        <taxon>Bacteria</taxon>
        <taxon>Pseudomonadati</taxon>
        <taxon>Bacteroidota</taxon>
        <taxon>Bacteroidia</taxon>
        <taxon>Marinilabiliales</taxon>
        <taxon>Marinilabiliaceae</taxon>
        <taxon>Xiashengella</taxon>
    </lineage>
</organism>
<reference evidence="2" key="2">
    <citation type="submission" date="2022-06" db="EMBL/GenBank/DDBJ databases">
        <title>Xiashengella guii gen. nov. sp. nov., a bacterium isolated form anaerobic digestion tank.</title>
        <authorList>
            <person name="Huang H."/>
        </authorList>
    </citation>
    <scope>NUCLEOTIDE SEQUENCE</scope>
    <source>
        <strain evidence="2">Ai-910</strain>
    </source>
</reference>
<sequence>MKRILFILFISLSLTTFATYAQCGEEVKKRALQEMGDAQYIKDFSINLTKSPVEAKTGMVRFNVLLNSRTQYKFNVANGAMNADDIVMQLYDKDELLSSNLVSGKKYKSFEFVCRTTKVYQLVFSFTGGEEGCAEAVLSLVKQFNE</sequence>
<feature type="chain" id="PRO_5039890668" evidence="1">
    <location>
        <begin position="22"/>
        <end position="146"/>
    </location>
</feature>
<keyword evidence="1" id="KW-0732">Signal</keyword>
<proteinExistence type="predicted"/>